<evidence type="ECO:0000256" key="2">
    <source>
        <dbReference type="ARBA" id="ARBA00022692"/>
    </source>
</evidence>
<feature type="region of interest" description="Disordered" evidence="6">
    <location>
        <begin position="93"/>
        <end position="122"/>
    </location>
</feature>
<comment type="subcellular location">
    <subcellularLocation>
        <location evidence="1">Membrane</location>
        <topology evidence="1">Single-pass membrane protein</topology>
    </subcellularLocation>
</comment>
<dbReference type="Pfam" id="PF00059">
    <property type="entry name" value="Lectin_C"/>
    <property type="match status" value="1"/>
</dbReference>
<name>B2RYG9_RAT</name>
<dbReference type="GO" id="GO:0016020">
    <property type="term" value="C:membrane"/>
    <property type="evidence" value="ECO:0007669"/>
    <property type="project" value="UniProtKB-SubCell"/>
</dbReference>
<dbReference type="RefSeq" id="NP_001166857.1">
    <property type="nucleotide sequence ID" value="NM_001173386.1"/>
</dbReference>
<dbReference type="RGD" id="1565140">
    <property type="gene designation" value="Clec7a"/>
</dbReference>
<dbReference type="CDD" id="cd03593">
    <property type="entry name" value="CLECT_NK_receptors_like"/>
    <property type="match status" value="1"/>
</dbReference>
<evidence type="ECO:0000256" key="4">
    <source>
        <dbReference type="ARBA" id="ARBA00022989"/>
    </source>
</evidence>
<dbReference type="PROSITE" id="PS50041">
    <property type="entry name" value="C_TYPE_LECTIN_2"/>
    <property type="match status" value="1"/>
</dbReference>
<sequence length="257" mass="29014">TFKCSAYVESCEAVEYHSQIENMDEDGYTQLDFGTRNIHKRPVKSEKGSPAPSSRWRSIAVALGILCLLTVVVAAVLGALAFRRFNSGRYPEEKDNFPSRNKENHKPTEPSLDEKVAPSKASQTTGVFSGPCLPNWIMHAKSCYLFSFSENSWYGSRRHCSQLGAHLLKIDNAKEFEFIESQTSSHRVNSFWIGLSRNQSEGPWFWEDGSAFTPNSFQVRNTAPQESLPHNCVWIHGSEVYNQMCIASSFTICEKEL</sequence>
<dbReference type="SMART" id="SM00034">
    <property type="entry name" value="CLECT"/>
    <property type="match status" value="1"/>
</dbReference>
<accession>B2RYG9</accession>
<dbReference type="GO" id="GO:0001872">
    <property type="term" value="F:(1-&gt;3)-beta-D-glucan binding"/>
    <property type="evidence" value="ECO:0007669"/>
    <property type="project" value="InterPro"/>
</dbReference>
<dbReference type="CTD" id="64581"/>
<dbReference type="InterPro" id="IPR016187">
    <property type="entry name" value="CTDL_fold"/>
</dbReference>
<dbReference type="AGR" id="RGD:1565140"/>
<dbReference type="PANTHER" id="PTHR47218:SF1">
    <property type="entry name" value="C-TYPE LECTIN DOMAIN FAMILY 7 MEMBER A"/>
    <property type="match status" value="1"/>
</dbReference>
<evidence type="ECO:0000256" key="6">
    <source>
        <dbReference type="SAM" id="MobiDB-lite"/>
    </source>
</evidence>
<dbReference type="InterPro" id="IPR016186">
    <property type="entry name" value="C-type_lectin-like/link_sf"/>
</dbReference>
<dbReference type="OrthoDB" id="2142683at2759"/>
<reference evidence="9" key="1">
    <citation type="journal article" date="2004" name="Genome Res.">
        <title>The status, quality, and expansion of the NIH full-length cDNA project: the Mammalian Gene Collection (MGC).</title>
        <authorList>
            <consortium name="The MGC Project Team"/>
            <person name="Gerhard D.S."/>
            <person name="Wagner L."/>
            <person name="Feingold E.A."/>
            <person name="Shenmen C.M."/>
            <person name="Grouse L.H."/>
            <person name="Schuler G."/>
            <person name="Klein S.L."/>
            <person name="Old S."/>
            <person name="Rasooly R."/>
            <person name="Good P."/>
            <person name="Guyer M."/>
            <person name="Peck A.M."/>
            <person name="Derge J.G."/>
            <person name="Lipman D."/>
            <person name="Collins F.S."/>
            <person name="Jang W."/>
            <person name="Sherry S."/>
            <person name="Feolo M."/>
            <person name="Misquitta L."/>
            <person name="Lee E."/>
            <person name="Rotmistrovsky K."/>
            <person name="Greenhut S.F."/>
            <person name="Schaefer C.F."/>
            <person name="Buetow K."/>
            <person name="Bonner T.I."/>
            <person name="Haussler D."/>
            <person name="Kent J."/>
            <person name="Kiekhaus M."/>
            <person name="Furey T."/>
            <person name="Brent M."/>
            <person name="Prange C."/>
            <person name="Schreiber K."/>
            <person name="Shapiro N."/>
            <person name="Bhat N.K."/>
            <person name="Hopkins R.F."/>
            <person name="Hsie F."/>
            <person name="Driscoll T."/>
            <person name="Soares M.B."/>
            <person name="Casavant T.L."/>
            <person name="Scheetz T.E."/>
            <person name="Brown-stein M.J."/>
            <person name="Usdin T.B."/>
            <person name="Toshiyuki S."/>
            <person name="Carninci P."/>
            <person name="Piao Y."/>
            <person name="Dudekula D.B."/>
            <person name="Ko M.S."/>
            <person name="Kawakami K."/>
            <person name="Suzuki Y."/>
            <person name="Sugano S."/>
            <person name="Gruber C.E."/>
            <person name="Smith M.R."/>
            <person name="Simmons B."/>
            <person name="Moore T."/>
            <person name="Waterman R."/>
            <person name="Johnson S.L."/>
            <person name="Ruan Y."/>
            <person name="Wei C.L."/>
            <person name="Mathavan S."/>
            <person name="Gunaratne P.H."/>
            <person name="Wu J."/>
            <person name="Garcia A.M."/>
            <person name="Hulyk S.W."/>
            <person name="Fuh E."/>
            <person name="Yuan Y."/>
            <person name="Sneed A."/>
            <person name="Kowis C."/>
            <person name="Hodgson A."/>
            <person name="Muzny D.M."/>
            <person name="McPherson J."/>
            <person name="Gibbs R.A."/>
            <person name="Fahey J."/>
            <person name="Helton E."/>
            <person name="Ketteman M."/>
            <person name="Madan A."/>
            <person name="Rodrigues S."/>
            <person name="Sanchez A."/>
            <person name="Whiting M."/>
            <person name="Madari A."/>
            <person name="Young A.C."/>
            <person name="Wetherby K.D."/>
            <person name="Granite S.J."/>
            <person name="Kwong P.N."/>
            <person name="Brinkley C.P."/>
            <person name="Pearson R.L."/>
            <person name="Bouffard G.G."/>
            <person name="Blakesly R.W."/>
            <person name="Green E.D."/>
            <person name="Dickson M.C."/>
            <person name="Rodriguez A.C."/>
            <person name="Grimwood J."/>
            <person name="Schmutz J."/>
            <person name="Myers R.M."/>
            <person name="Butterfield Y.S."/>
            <person name="Griffith M."/>
            <person name="Griffith O.L."/>
            <person name="Krzywinski M.I."/>
            <person name="Liao N."/>
            <person name="Morin R."/>
            <person name="Morrin R."/>
            <person name="Palmquist D."/>
            <person name="Petrescu A.S."/>
            <person name="Skalska U."/>
            <person name="Smailus D.E."/>
            <person name="Stott J.M."/>
            <person name="Schnerch A."/>
            <person name="Schein J.E."/>
            <person name="Jones S.J."/>
            <person name="Holt R.A."/>
            <person name="Baross A."/>
            <person name="Marra M.A."/>
            <person name="Clifton S."/>
            <person name="Makowski K.A."/>
            <person name="Bosak S."/>
            <person name="Malek J."/>
        </authorList>
    </citation>
    <scope>NUCLEOTIDE SEQUENCE [LARGE SCALE MRNA]</scope>
    <source>
        <tissue evidence="9">Prostate</tissue>
    </source>
</reference>
<gene>
    <name evidence="9 10" type="primary">Clec7a</name>
</gene>
<evidence type="ECO:0000256" key="7">
    <source>
        <dbReference type="SAM" id="Phobius"/>
    </source>
</evidence>
<evidence type="ECO:0000313" key="9">
    <source>
        <dbReference type="EMBL" id="AAI66774.1"/>
    </source>
</evidence>
<feature type="domain" description="C-type lectin" evidence="8">
    <location>
        <begin position="139"/>
        <end position="254"/>
    </location>
</feature>
<keyword evidence="4 7" id="KW-1133">Transmembrane helix</keyword>
<dbReference type="PANTHER" id="PTHR47218">
    <property type="entry name" value="C-TYPE LECTIN DOMAIN FAMILY 7 MEMBER A"/>
    <property type="match status" value="1"/>
</dbReference>
<dbReference type="InterPro" id="IPR001304">
    <property type="entry name" value="C-type_lectin-like"/>
</dbReference>
<dbReference type="Gene3D" id="3.10.100.10">
    <property type="entry name" value="Mannose-Binding Protein A, subunit A"/>
    <property type="match status" value="1"/>
</dbReference>
<organism evidence="9">
    <name type="scientific">Rattus norvegicus</name>
    <name type="common">Rat</name>
    <dbReference type="NCBI Taxonomy" id="10116"/>
    <lineage>
        <taxon>Eukaryota</taxon>
        <taxon>Metazoa</taxon>
        <taxon>Chordata</taxon>
        <taxon>Craniata</taxon>
        <taxon>Vertebrata</taxon>
        <taxon>Euteleostomi</taxon>
        <taxon>Mammalia</taxon>
        <taxon>Eutheria</taxon>
        <taxon>Euarchontoglires</taxon>
        <taxon>Glires</taxon>
        <taxon>Rodentia</taxon>
        <taxon>Myomorpha</taxon>
        <taxon>Muroidea</taxon>
        <taxon>Muridae</taxon>
        <taxon>Murinae</taxon>
        <taxon>Rattus</taxon>
    </lineage>
</organism>
<feature type="transmembrane region" description="Helical" evidence="7">
    <location>
        <begin position="59"/>
        <end position="82"/>
    </location>
</feature>
<dbReference type="KEGG" id="rno:502902"/>
<dbReference type="InterPro" id="IPR042808">
    <property type="entry name" value="CLEC7A"/>
</dbReference>
<dbReference type="InterPro" id="IPR033992">
    <property type="entry name" value="NKR-like_CTLD"/>
</dbReference>
<keyword evidence="3" id="KW-0430">Lectin</keyword>
<keyword evidence="2 7" id="KW-0812">Transmembrane</keyword>
<evidence type="ECO:0000256" key="5">
    <source>
        <dbReference type="ARBA" id="ARBA00023136"/>
    </source>
</evidence>
<dbReference type="SUPFAM" id="SSF56436">
    <property type="entry name" value="C-type lectin-like"/>
    <property type="match status" value="1"/>
</dbReference>
<dbReference type="GeneID" id="502902"/>
<evidence type="ECO:0000313" key="10">
    <source>
        <dbReference type="RGD" id="1565140"/>
    </source>
</evidence>
<dbReference type="AlphaFoldDB" id="B2RYG9"/>
<evidence type="ECO:0000256" key="1">
    <source>
        <dbReference type="ARBA" id="ARBA00004167"/>
    </source>
</evidence>
<dbReference type="GO" id="GO:0071226">
    <property type="term" value="P:cellular response to molecule of fungal origin"/>
    <property type="evidence" value="ECO:0007669"/>
    <property type="project" value="InterPro"/>
</dbReference>
<protein>
    <submittedName>
        <fullName evidence="9">Clec7a protein</fullName>
    </submittedName>
</protein>
<dbReference type="EMBL" id="BC166774">
    <property type="protein sequence ID" value="AAI66774.1"/>
    <property type="molecule type" value="mRNA"/>
</dbReference>
<feature type="non-terminal residue" evidence="9">
    <location>
        <position position="1"/>
    </location>
</feature>
<keyword evidence="5 7" id="KW-0472">Membrane</keyword>
<proteinExistence type="evidence at transcript level"/>
<evidence type="ECO:0000259" key="8">
    <source>
        <dbReference type="PROSITE" id="PS50041"/>
    </source>
</evidence>
<evidence type="ECO:0000256" key="3">
    <source>
        <dbReference type="ARBA" id="ARBA00022734"/>
    </source>
</evidence>
<feature type="compositionally biased region" description="Basic and acidic residues" evidence="6">
    <location>
        <begin position="93"/>
        <end position="117"/>
    </location>
</feature>